<evidence type="ECO:0000259" key="1">
    <source>
        <dbReference type="Pfam" id="PF24545"/>
    </source>
</evidence>
<dbReference type="Pfam" id="PF24545">
    <property type="entry name" value="Ig_TPPC8_1st"/>
    <property type="match status" value="2"/>
</dbReference>
<dbReference type="GO" id="GO:1990072">
    <property type="term" value="C:TRAPPIII protein complex"/>
    <property type="evidence" value="ECO:0007669"/>
    <property type="project" value="TreeGrafter"/>
</dbReference>
<evidence type="ECO:0000313" key="2">
    <source>
        <dbReference type="EMBL" id="KAK6942524.1"/>
    </source>
</evidence>
<dbReference type="PANTHER" id="PTHR12975:SF6">
    <property type="entry name" value="TRAFFICKING PROTEIN PARTICLE COMPLEX SUBUNIT 8"/>
    <property type="match status" value="1"/>
</dbReference>
<keyword evidence="3" id="KW-1185">Reference proteome</keyword>
<name>A0AAN8ZII9_9MAGN</name>
<sequence length="906" mass="102525">MISNHAKKKLKTIAKLLQQSGFLKDALHSAVMLEQASYCYLFSKPPMLRKYGFHLVLSGDYYKQSDQIKHAICTYRSAFSVYKASAWSRIKDRVYFDTARWYAVLGIFDVAVQHMLEVLACGHQSKSIQELFLSDFCQLVQRTGKTFEISKLQLPVVNIASSKSFLKINGHMHHLQRKIMSFVKSLKLHEVAIKESLWHSLEEDLVPSLFTLRTNWLESHSRGISKKDEELNVCVAGEAIKVDIELKNPLQIPISISNVSLICDLAARSDEIASEAIKVDIELKNPLQIPISISNVSLICDLAARSDEIAFDAHGSTTELQNDEEVRDLGANREQGSDSLFALSEGEFSIRGGETILVQLTVTPKVEGILNIIGVRWKFLGAVVGVYKFEPKVVKKKVAKRRRKSERSLNDNLKLFETKSAPKLYGLIRHFPRMLYAGELCHLVLELRNQSEFRLKNLKMKISHPRFLYVGSREELDIRFPHCLEKTIDFEESSLKTEFNGPSKTIFTFPEDVHVQGDTPFLWPIWLRAAVPGNISLYITVYYEIEDESSIMRYRTLCMCYNLEVLPSLDVSFQICPIPSKLQEFLVRMDVVNRKTSVDFQLHQLSSIGNQWELSLLRQADKYAFCNLLGLVKPCLVSFSSRLNALKSLASEQAPSLPSLHQTEVRLRPQLGNEALYDISKSPLANFHHQERLLQESPQQLLENDADVGMSNSPQLFSHHKCHSRQDLNDLLSGTASMSPIWWLVDGPKTIQHDFSTSFFEINLRMTLYNSSSSVISTRIVTYDHASNLSQSNDTNSVSLGSQAGWYDVPQGNEIKITSNVLGTQVGKSPSLDSVMPFMWSRTSSTRVELESMCTVEVPLLLCIFAPGAYDLSNYGLHWSYNLSDDQESGMAETSGTCRGHPYYLT</sequence>
<dbReference type="Proteomes" id="UP001370490">
    <property type="component" value="Unassembled WGS sequence"/>
</dbReference>
<dbReference type="PANTHER" id="PTHR12975">
    <property type="entry name" value="TRANSPORT PROTEIN TRAPP"/>
    <property type="match status" value="1"/>
</dbReference>
<proteinExistence type="predicted"/>
<organism evidence="2 3">
    <name type="scientific">Dillenia turbinata</name>
    <dbReference type="NCBI Taxonomy" id="194707"/>
    <lineage>
        <taxon>Eukaryota</taxon>
        <taxon>Viridiplantae</taxon>
        <taxon>Streptophyta</taxon>
        <taxon>Embryophyta</taxon>
        <taxon>Tracheophyta</taxon>
        <taxon>Spermatophyta</taxon>
        <taxon>Magnoliopsida</taxon>
        <taxon>eudicotyledons</taxon>
        <taxon>Gunneridae</taxon>
        <taxon>Pentapetalae</taxon>
        <taxon>Dilleniales</taxon>
        <taxon>Dilleniaceae</taxon>
        <taxon>Dillenia</taxon>
    </lineage>
</organism>
<dbReference type="AlphaFoldDB" id="A0AAN8ZII9"/>
<protein>
    <submittedName>
        <fullName evidence="2">TRAPP III complex, Trs85</fullName>
    </submittedName>
</protein>
<feature type="non-terminal residue" evidence="2">
    <location>
        <position position="906"/>
    </location>
</feature>
<dbReference type="InterPro" id="IPR058541">
    <property type="entry name" value="Ig_TPPC8_1st"/>
</dbReference>
<feature type="domain" description="TPPC8 first Ig-like" evidence="1">
    <location>
        <begin position="272"/>
        <end position="383"/>
    </location>
</feature>
<feature type="domain" description="TPPC8 first Ig-like" evidence="1">
    <location>
        <begin position="195"/>
        <end position="262"/>
    </location>
</feature>
<dbReference type="EMBL" id="JBAMMX010000004">
    <property type="protein sequence ID" value="KAK6942524.1"/>
    <property type="molecule type" value="Genomic_DNA"/>
</dbReference>
<gene>
    <name evidence="2" type="ORF">RJ641_027901</name>
</gene>
<reference evidence="2 3" key="1">
    <citation type="submission" date="2023-12" db="EMBL/GenBank/DDBJ databases">
        <title>A high-quality genome assembly for Dillenia turbinata (Dilleniales).</title>
        <authorList>
            <person name="Chanderbali A."/>
        </authorList>
    </citation>
    <scope>NUCLEOTIDE SEQUENCE [LARGE SCALE GENOMIC DNA]</scope>
    <source>
        <strain evidence="2">LSX21</strain>
        <tissue evidence="2">Leaf</tissue>
    </source>
</reference>
<dbReference type="InterPro" id="IPR024420">
    <property type="entry name" value="TRAPP_III_complex_Trs85"/>
</dbReference>
<comment type="caution">
    <text evidence="2">The sequence shown here is derived from an EMBL/GenBank/DDBJ whole genome shotgun (WGS) entry which is preliminary data.</text>
</comment>
<accession>A0AAN8ZII9</accession>
<evidence type="ECO:0000313" key="3">
    <source>
        <dbReference type="Proteomes" id="UP001370490"/>
    </source>
</evidence>